<name>A0A7W5C5D5_9BACL</name>
<comment type="caution">
    <text evidence="8">The sequence shown here is derived from an EMBL/GenBank/DDBJ whole genome shotgun (WGS) entry which is preliminary data.</text>
</comment>
<dbReference type="InterPro" id="IPR016142">
    <property type="entry name" value="Citrate_synth-like_lrg_a-sub"/>
</dbReference>
<dbReference type="NCBIfam" id="NF009006">
    <property type="entry name" value="PRK12351.1"/>
    <property type="match status" value="1"/>
</dbReference>
<dbReference type="InterPro" id="IPR016143">
    <property type="entry name" value="Citrate_synth-like_sm_a-sub"/>
</dbReference>
<reference evidence="8 9" key="1">
    <citation type="submission" date="2020-08" db="EMBL/GenBank/DDBJ databases">
        <title>Genomic Encyclopedia of Type Strains, Phase III (KMG-III): the genomes of soil and plant-associated and newly described type strains.</title>
        <authorList>
            <person name="Whitman W."/>
        </authorList>
    </citation>
    <scope>NUCLEOTIDE SEQUENCE [LARGE SCALE GENOMIC DNA]</scope>
    <source>
        <strain evidence="8 9">CECT 8234</strain>
    </source>
</reference>
<dbReference type="PANTHER" id="PTHR11739">
    <property type="entry name" value="CITRATE SYNTHASE"/>
    <property type="match status" value="1"/>
</dbReference>
<dbReference type="PRINTS" id="PR00143">
    <property type="entry name" value="CITRTSNTHASE"/>
</dbReference>
<dbReference type="PANTHER" id="PTHR11739:SF25">
    <property type="entry name" value="CITRATE SYNTHASE-RELATED PROTEIN DDB_G0287281"/>
    <property type="match status" value="1"/>
</dbReference>
<evidence type="ECO:0000313" key="9">
    <source>
        <dbReference type="Proteomes" id="UP000518605"/>
    </source>
</evidence>
<organism evidence="8 9">
    <name type="scientific">Paenibacillus endophyticus</name>
    <dbReference type="NCBI Taxonomy" id="1294268"/>
    <lineage>
        <taxon>Bacteria</taxon>
        <taxon>Bacillati</taxon>
        <taxon>Bacillota</taxon>
        <taxon>Bacilli</taxon>
        <taxon>Bacillales</taxon>
        <taxon>Paenibacillaceae</taxon>
        <taxon>Paenibacillus</taxon>
    </lineage>
</organism>
<feature type="active site" evidence="7">
    <location>
        <position position="258"/>
    </location>
</feature>
<evidence type="ECO:0000256" key="6">
    <source>
        <dbReference type="PIRNR" id="PIRNR001369"/>
    </source>
</evidence>
<dbReference type="UniPathway" id="UPA00223"/>
<evidence type="ECO:0000256" key="2">
    <source>
        <dbReference type="ARBA" id="ARBA00010566"/>
    </source>
</evidence>
<dbReference type="Pfam" id="PF00285">
    <property type="entry name" value="Citrate_synt"/>
    <property type="match status" value="1"/>
</dbReference>
<keyword evidence="3" id="KW-0816">Tricarboxylic acid cycle</keyword>
<evidence type="ECO:0000256" key="1">
    <source>
        <dbReference type="ARBA" id="ARBA00004751"/>
    </source>
</evidence>
<dbReference type="GO" id="GO:0006099">
    <property type="term" value="P:tricarboxylic acid cycle"/>
    <property type="evidence" value="ECO:0007669"/>
    <property type="project" value="UniProtKB-UniPathway"/>
</dbReference>
<dbReference type="GO" id="GO:0050440">
    <property type="term" value="F:2-methylcitrate synthase activity"/>
    <property type="evidence" value="ECO:0007669"/>
    <property type="project" value="TreeGrafter"/>
</dbReference>
<evidence type="ECO:0000313" key="8">
    <source>
        <dbReference type="EMBL" id="MBB3151501.1"/>
    </source>
</evidence>
<evidence type="ECO:0000256" key="4">
    <source>
        <dbReference type="ARBA" id="ARBA00022679"/>
    </source>
</evidence>
<dbReference type="InterPro" id="IPR024176">
    <property type="entry name" value="Citrate_synthase_bac-typ"/>
</dbReference>
<comment type="pathway">
    <text evidence="1">Carbohydrate metabolism; tricarboxylic acid cycle; isocitrate from oxaloacetate: step 1/2.</text>
</comment>
<keyword evidence="9" id="KW-1185">Reference proteome</keyword>
<dbReference type="Gene3D" id="1.10.230.10">
    <property type="entry name" value="Cytochrome P450-Terp, domain 2"/>
    <property type="match status" value="1"/>
</dbReference>
<dbReference type="NCBIfam" id="TIGR01800">
    <property type="entry name" value="cit_synth_II"/>
    <property type="match status" value="1"/>
</dbReference>
<proteinExistence type="inferred from homology"/>
<accession>A0A7W5C5D5</accession>
<dbReference type="GO" id="GO:0019679">
    <property type="term" value="P:propionate metabolic process, methylcitrate cycle"/>
    <property type="evidence" value="ECO:0007669"/>
    <property type="project" value="TreeGrafter"/>
</dbReference>
<comment type="catalytic activity">
    <reaction evidence="5">
        <text>oxaloacetate + acetyl-CoA + H2O = citrate + CoA + H(+)</text>
        <dbReference type="Rhea" id="RHEA:16845"/>
        <dbReference type="ChEBI" id="CHEBI:15377"/>
        <dbReference type="ChEBI" id="CHEBI:15378"/>
        <dbReference type="ChEBI" id="CHEBI:16452"/>
        <dbReference type="ChEBI" id="CHEBI:16947"/>
        <dbReference type="ChEBI" id="CHEBI:57287"/>
        <dbReference type="ChEBI" id="CHEBI:57288"/>
        <dbReference type="EC" id="2.3.3.16"/>
    </reaction>
</comment>
<evidence type="ECO:0000256" key="5">
    <source>
        <dbReference type="ARBA" id="ARBA00049288"/>
    </source>
</evidence>
<evidence type="ECO:0000256" key="3">
    <source>
        <dbReference type="ARBA" id="ARBA00022532"/>
    </source>
</evidence>
<feature type="active site" evidence="7">
    <location>
        <position position="309"/>
    </location>
</feature>
<dbReference type="GO" id="GO:0005975">
    <property type="term" value="P:carbohydrate metabolic process"/>
    <property type="evidence" value="ECO:0007669"/>
    <property type="project" value="TreeGrafter"/>
</dbReference>
<dbReference type="EMBL" id="JACHXW010000004">
    <property type="protein sequence ID" value="MBB3151501.1"/>
    <property type="molecule type" value="Genomic_DNA"/>
</dbReference>
<sequence length="373" mass="41317">MTVKKSGGLADVVAGQTSISTVGKAGMGLTYRGYSIEDLAANAVFEETAYLLNYGKLPTLPELQAYKIKLRKLRKLPAGLLHILEQLPAAAHPMDVLRTGVSALGTFEPESSATDHHAVTDRLLACSASMLLYWHHYHSQGIRVDTESDCDSIAEHFLQLLHGHSPSKLHEKALDVSLTLYAEHEFNASTFAARVTASTLSDAYSSVTTGIGTLRGNLHGGANEAAMALIEAFPNPAKAEAAVRHMLQEKKLIMGFGHRVYAVRDPRSDIIKRWSKKLSDDAQDWVLYDVSERIEQIMRKEKQLFPNLDFYSASAYRLLGIPTSLFTPIFVISRISGWMAHLVEQRSHNRLIRPNADYIGPETASWLPIDHRS</sequence>
<dbReference type="InterPro" id="IPR036969">
    <property type="entry name" value="Citrate_synthase_sf"/>
</dbReference>
<dbReference type="InterPro" id="IPR011278">
    <property type="entry name" value="2-MeCitrate/Citrate_synth_II"/>
</dbReference>
<dbReference type="Proteomes" id="UP000518605">
    <property type="component" value="Unassembled WGS sequence"/>
</dbReference>
<protein>
    <recommendedName>
        <fullName evidence="6">Citrate synthase</fullName>
    </recommendedName>
</protein>
<dbReference type="AlphaFoldDB" id="A0A7W5C5D5"/>
<dbReference type="GO" id="GO:0005737">
    <property type="term" value="C:cytoplasm"/>
    <property type="evidence" value="ECO:0007669"/>
    <property type="project" value="InterPro"/>
</dbReference>
<dbReference type="GO" id="GO:0036440">
    <property type="term" value="F:citrate synthase activity"/>
    <property type="evidence" value="ECO:0007669"/>
    <property type="project" value="UniProtKB-EC"/>
</dbReference>
<dbReference type="PIRSF" id="PIRSF001369">
    <property type="entry name" value="Citrate_synth"/>
    <property type="match status" value="1"/>
</dbReference>
<dbReference type="InterPro" id="IPR002020">
    <property type="entry name" value="Citrate_synthase"/>
</dbReference>
<keyword evidence="8" id="KW-0012">Acyltransferase</keyword>
<evidence type="ECO:0000256" key="7">
    <source>
        <dbReference type="PIRSR" id="PIRSR001369-1"/>
    </source>
</evidence>
<keyword evidence="4 6" id="KW-0808">Transferase</keyword>
<dbReference type="Gene3D" id="1.10.580.10">
    <property type="entry name" value="Citrate Synthase, domain 1"/>
    <property type="match status" value="1"/>
</dbReference>
<dbReference type="RefSeq" id="WP_183560566.1">
    <property type="nucleotide sequence ID" value="NZ_CBCSLB010000011.1"/>
</dbReference>
<comment type="similarity">
    <text evidence="2 6">Belongs to the citrate synthase family.</text>
</comment>
<dbReference type="SUPFAM" id="SSF48256">
    <property type="entry name" value="Citrate synthase"/>
    <property type="match status" value="1"/>
</dbReference>
<gene>
    <name evidence="8" type="ORF">FHS16_001547</name>
</gene>
<dbReference type="FunFam" id="1.10.230.10:FF:000003">
    <property type="entry name" value="Citrate synthase"/>
    <property type="match status" value="1"/>
</dbReference>